<keyword evidence="1" id="KW-0812">Transmembrane</keyword>
<accession>A0A075GZM5</accession>
<feature type="domain" description="Zinc-ribbon" evidence="2">
    <location>
        <begin position="151"/>
        <end position="171"/>
    </location>
</feature>
<protein>
    <recommendedName>
        <fullName evidence="2">Zinc-ribbon domain-containing protein</fullName>
    </recommendedName>
</protein>
<organism evidence="3">
    <name type="scientific">uncultured marine thaumarchaeote KM3_36_B08</name>
    <dbReference type="NCBI Taxonomy" id="1456135"/>
    <lineage>
        <taxon>Archaea</taxon>
        <taxon>Nitrososphaerota</taxon>
        <taxon>environmental samples</taxon>
    </lineage>
</organism>
<evidence type="ECO:0000256" key="1">
    <source>
        <dbReference type="SAM" id="Phobius"/>
    </source>
</evidence>
<sequence>MLFTPPSMSFMIADAVAQEKETVCSAFNRLCDEEPEHYIERYITEPEYKAWFDRNFPDYTIYEGIGITESQYQKIVNDLTKPQSVAEQETTTIQKPTTVKESGGNEIVYVLIAAVAIGGGIGAIFIIKKGSKSPTVQQKPPSRRKRVVSLCGKCGKPLKPKAKFCGKCGNPHS</sequence>
<dbReference type="AlphaFoldDB" id="A0A075GZM5"/>
<dbReference type="Pfam" id="PF13240">
    <property type="entry name" value="Zn_Ribbon_1"/>
    <property type="match status" value="1"/>
</dbReference>
<keyword evidence="1" id="KW-1133">Transmembrane helix</keyword>
<dbReference type="InterPro" id="IPR026870">
    <property type="entry name" value="Zinc_ribbon_dom"/>
</dbReference>
<evidence type="ECO:0000313" key="3">
    <source>
        <dbReference type="EMBL" id="AIF09361.1"/>
    </source>
</evidence>
<feature type="transmembrane region" description="Helical" evidence="1">
    <location>
        <begin position="107"/>
        <end position="127"/>
    </location>
</feature>
<keyword evidence="1" id="KW-0472">Membrane</keyword>
<reference evidence="3" key="1">
    <citation type="journal article" date="2014" name="Genome Biol. Evol.">
        <title>Pangenome evidence for extensive interdomain horizontal transfer affecting lineage core and shell genes in uncultured planktonic thaumarchaeota and euryarchaeota.</title>
        <authorList>
            <person name="Deschamps P."/>
            <person name="Zivanovic Y."/>
            <person name="Moreira D."/>
            <person name="Rodriguez-Valera F."/>
            <person name="Lopez-Garcia P."/>
        </authorList>
    </citation>
    <scope>NUCLEOTIDE SEQUENCE</scope>
</reference>
<evidence type="ECO:0000259" key="2">
    <source>
        <dbReference type="Pfam" id="PF13240"/>
    </source>
</evidence>
<dbReference type="EMBL" id="KF900859">
    <property type="protein sequence ID" value="AIF09361.1"/>
    <property type="molecule type" value="Genomic_DNA"/>
</dbReference>
<name>A0A075GZM5_9ARCH</name>
<proteinExistence type="predicted"/>